<dbReference type="Proteomes" id="UP000019434">
    <property type="component" value="Chromosome"/>
</dbReference>
<protein>
    <submittedName>
        <fullName evidence="1">Uncharacterized protein</fullName>
    </submittedName>
</protein>
<accession>W8PN93</accession>
<dbReference type="eggNOG" id="arCOG05803">
    <property type="taxonomic scope" value="Archaea"/>
</dbReference>
<keyword evidence="2" id="KW-1185">Reference proteome</keyword>
<dbReference type="OrthoDB" id="100147at2157"/>
<dbReference type="STRING" id="195522.BD01_1917"/>
<organism evidence="1 2">
    <name type="scientific">Thermococcus nautili</name>
    <dbReference type="NCBI Taxonomy" id="195522"/>
    <lineage>
        <taxon>Archaea</taxon>
        <taxon>Methanobacteriati</taxon>
        <taxon>Methanobacteriota</taxon>
        <taxon>Thermococci</taxon>
        <taxon>Thermococcales</taxon>
        <taxon>Thermococcaceae</taxon>
        <taxon>Thermococcus</taxon>
    </lineage>
</organism>
<dbReference type="HOGENOM" id="CLU_145830_0_0_2"/>
<sequence>MSMRRRFRRKPVTIAEILSEESPVRKAYLLGYFLGYSGHLAWSGWSRELKERVLREAEARNVLGPALDSFRKGRTEGASDRELDVMLGVYRPPVLEAELSAESVRSVVERSRILGMLSVRLTGEARFLGFVRFSNSRGHLGIPSFLRRP</sequence>
<name>W8PN93_9EURY</name>
<dbReference type="KEGG" id="tnu:BD01_1917"/>
<evidence type="ECO:0000313" key="2">
    <source>
        <dbReference type="Proteomes" id="UP000019434"/>
    </source>
</evidence>
<proteinExistence type="predicted"/>
<dbReference type="GeneID" id="82170756"/>
<reference evidence="1 2" key="1">
    <citation type="submission" date="2014-02" db="EMBL/GenBank/DDBJ databases">
        <title>Genome Sequence of an Hyperthermophilic Archaeon, Thermococcus nautili 30-1, producing viral vesicles.</title>
        <authorList>
            <person name="Oberto J."/>
            <person name="Gaudin M."/>
            <person name="Cossu M."/>
            <person name="Gorlas A."/>
            <person name="Slesarev A."/>
            <person name="Marguet E."/>
            <person name="Forterre P."/>
        </authorList>
    </citation>
    <scope>NUCLEOTIDE SEQUENCE [LARGE SCALE GENOMIC DNA]</scope>
    <source>
        <strain evidence="1 2">30-1</strain>
    </source>
</reference>
<dbReference type="RefSeq" id="WP_051482204.1">
    <property type="nucleotide sequence ID" value="NZ_CP007264.1"/>
</dbReference>
<dbReference type="AlphaFoldDB" id="W8PN93"/>
<gene>
    <name evidence="1" type="ORF">BD01_1917</name>
</gene>
<evidence type="ECO:0000313" key="1">
    <source>
        <dbReference type="EMBL" id="AHL23519.1"/>
    </source>
</evidence>
<dbReference type="EMBL" id="CP007264">
    <property type="protein sequence ID" value="AHL23519.1"/>
    <property type="molecule type" value="Genomic_DNA"/>
</dbReference>